<keyword evidence="1" id="KW-0732">Signal</keyword>
<evidence type="ECO:0008006" key="4">
    <source>
        <dbReference type="Google" id="ProtNLM"/>
    </source>
</evidence>
<sequence length="89" mass="10306">MYRFLVILILVILLSSCNKTNGEEFTISGKVTAIDAKNHYVYVDNQGPIKYKDYNELEIGQRVTFVLYSKSKDDLWDPKLIKIKSFKSP</sequence>
<organism evidence="2 3">
    <name type="scientific">Cohnella lupini</name>
    <dbReference type="NCBI Taxonomy" id="1294267"/>
    <lineage>
        <taxon>Bacteria</taxon>
        <taxon>Bacillati</taxon>
        <taxon>Bacillota</taxon>
        <taxon>Bacilli</taxon>
        <taxon>Bacillales</taxon>
        <taxon>Paenibacillaceae</taxon>
        <taxon>Cohnella</taxon>
    </lineage>
</organism>
<reference evidence="2 3" key="1">
    <citation type="submission" date="2018-07" db="EMBL/GenBank/DDBJ databases">
        <title>Genomic Encyclopedia of Type Strains, Phase III (KMG-III): the genomes of soil and plant-associated and newly described type strains.</title>
        <authorList>
            <person name="Whitman W."/>
        </authorList>
    </citation>
    <scope>NUCLEOTIDE SEQUENCE [LARGE SCALE GENOMIC DNA]</scope>
    <source>
        <strain evidence="2 3">CECT 8236</strain>
    </source>
</reference>
<proteinExistence type="predicted"/>
<name>A0A3D9HQA3_9BACL</name>
<dbReference type="PROSITE" id="PS51257">
    <property type="entry name" value="PROKAR_LIPOPROTEIN"/>
    <property type="match status" value="1"/>
</dbReference>
<dbReference type="AlphaFoldDB" id="A0A3D9HQA3"/>
<dbReference type="EMBL" id="QRDY01000042">
    <property type="protein sequence ID" value="RED51629.1"/>
    <property type="molecule type" value="Genomic_DNA"/>
</dbReference>
<evidence type="ECO:0000313" key="2">
    <source>
        <dbReference type="EMBL" id="RED51629.1"/>
    </source>
</evidence>
<accession>A0A3D9HQA3</accession>
<feature type="signal peptide" evidence="1">
    <location>
        <begin position="1"/>
        <end position="20"/>
    </location>
</feature>
<evidence type="ECO:0000256" key="1">
    <source>
        <dbReference type="SAM" id="SignalP"/>
    </source>
</evidence>
<dbReference type="Proteomes" id="UP000256869">
    <property type="component" value="Unassembled WGS sequence"/>
</dbReference>
<feature type="chain" id="PRO_5039027017" description="DUF3221 domain-containing protein" evidence="1">
    <location>
        <begin position="21"/>
        <end position="89"/>
    </location>
</feature>
<dbReference type="RefSeq" id="WP_115995960.1">
    <property type="nucleotide sequence ID" value="NZ_QRDY01000042.1"/>
</dbReference>
<evidence type="ECO:0000313" key="3">
    <source>
        <dbReference type="Proteomes" id="UP000256869"/>
    </source>
</evidence>
<gene>
    <name evidence="2" type="ORF">DFP95_1424</name>
</gene>
<comment type="caution">
    <text evidence="2">The sequence shown here is derived from an EMBL/GenBank/DDBJ whole genome shotgun (WGS) entry which is preliminary data.</text>
</comment>
<keyword evidence="3" id="KW-1185">Reference proteome</keyword>
<protein>
    <recommendedName>
        <fullName evidence="4">DUF3221 domain-containing protein</fullName>
    </recommendedName>
</protein>